<organism evidence="4 5">
    <name type="scientific">Dimargaris cristalligena</name>
    <dbReference type="NCBI Taxonomy" id="215637"/>
    <lineage>
        <taxon>Eukaryota</taxon>
        <taxon>Fungi</taxon>
        <taxon>Fungi incertae sedis</taxon>
        <taxon>Zoopagomycota</taxon>
        <taxon>Kickxellomycotina</taxon>
        <taxon>Dimargaritomycetes</taxon>
        <taxon>Dimargaritales</taxon>
        <taxon>Dimargaritaceae</taxon>
        <taxon>Dimargaris</taxon>
    </lineage>
</organism>
<reference evidence="5" key="1">
    <citation type="journal article" date="2018" name="Nat. Microbiol.">
        <title>Leveraging single-cell genomics to expand the fungal tree of life.</title>
        <authorList>
            <person name="Ahrendt S.R."/>
            <person name="Quandt C.A."/>
            <person name="Ciobanu D."/>
            <person name="Clum A."/>
            <person name="Salamov A."/>
            <person name="Andreopoulos B."/>
            <person name="Cheng J.F."/>
            <person name="Woyke T."/>
            <person name="Pelin A."/>
            <person name="Henrissat B."/>
            <person name="Reynolds N.K."/>
            <person name="Benny G.L."/>
            <person name="Smith M.E."/>
            <person name="James T.Y."/>
            <person name="Grigoriev I.V."/>
        </authorList>
    </citation>
    <scope>NUCLEOTIDE SEQUENCE [LARGE SCALE GENOMIC DNA]</scope>
    <source>
        <strain evidence="5">RSA 468</strain>
    </source>
</reference>
<feature type="region of interest" description="Disordered" evidence="2">
    <location>
        <begin position="79"/>
        <end position="104"/>
    </location>
</feature>
<dbReference type="AlphaFoldDB" id="A0A4P9ZNP1"/>
<protein>
    <recommendedName>
        <fullName evidence="3">C2H2-type domain-containing protein</fullName>
    </recommendedName>
</protein>
<keyword evidence="1" id="KW-0863">Zinc-finger</keyword>
<dbReference type="Proteomes" id="UP000268162">
    <property type="component" value="Unassembled WGS sequence"/>
</dbReference>
<evidence type="ECO:0000256" key="1">
    <source>
        <dbReference type="PROSITE-ProRule" id="PRU00042"/>
    </source>
</evidence>
<keyword evidence="5" id="KW-1185">Reference proteome</keyword>
<accession>A0A4P9ZNP1</accession>
<evidence type="ECO:0000313" key="5">
    <source>
        <dbReference type="Proteomes" id="UP000268162"/>
    </source>
</evidence>
<dbReference type="PROSITE" id="PS50157">
    <property type="entry name" value="ZINC_FINGER_C2H2_2"/>
    <property type="match status" value="1"/>
</dbReference>
<keyword evidence="1" id="KW-0862">Zinc</keyword>
<dbReference type="EMBL" id="ML003456">
    <property type="protein sequence ID" value="RKP33930.1"/>
    <property type="molecule type" value="Genomic_DNA"/>
</dbReference>
<dbReference type="InterPro" id="IPR013087">
    <property type="entry name" value="Znf_C2H2_type"/>
</dbReference>
<feature type="domain" description="C2H2-type" evidence="3">
    <location>
        <begin position="104"/>
        <end position="129"/>
    </location>
</feature>
<dbReference type="PROSITE" id="PS00028">
    <property type="entry name" value="ZINC_FINGER_C2H2_1"/>
    <property type="match status" value="1"/>
</dbReference>
<evidence type="ECO:0000256" key="2">
    <source>
        <dbReference type="SAM" id="MobiDB-lite"/>
    </source>
</evidence>
<proteinExistence type="predicted"/>
<evidence type="ECO:0000259" key="3">
    <source>
        <dbReference type="PROSITE" id="PS50157"/>
    </source>
</evidence>
<keyword evidence="1" id="KW-0479">Metal-binding</keyword>
<evidence type="ECO:0000313" key="4">
    <source>
        <dbReference type="EMBL" id="RKP33930.1"/>
    </source>
</evidence>
<gene>
    <name evidence="4" type="ORF">BJ085DRAFT_39607</name>
</gene>
<sequence length="129" mass="13602">MGKAAYHDTSQVGGYLNSLAQVIQPSPRLLPPLYLTMQLPSLSLLALIATTTITVANAAVLPSTATGNAVANLPVNLAHASNGDHATPVNQANSNDDDDDDPPHKCGKCGLKFYNTQQYLTHLNEHAKG</sequence>
<name>A0A4P9ZNP1_9FUNG</name>
<dbReference type="GO" id="GO:0008270">
    <property type="term" value="F:zinc ion binding"/>
    <property type="evidence" value="ECO:0007669"/>
    <property type="project" value="UniProtKB-KW"/>
</dbReference>